<evidence type="ECO:0000313" key="3">
    <source>
        <dbReference type="Proteomes" id="UP001589758"/>
    </source>
</evidence>
<keyword evidence="3" id="KW-1185">Reference proteome</keyword>
<protein>
    <submittedName>
        <fullName evidence="2">Uncharacterized protein</fullName>
    </submittedName>
</protein>
<name>A0ABV6C7Z3_9GAMM</name>
<evidence type="ECO:0000256" key="1">
    <source>
        <dbReference type="SAM" id="MobiDB-lite"/>
    </source>
</evidence>
<feature type="region of interest" description="Disordered" evidence="1">
    <location>
        <begin position="53"/>
        <end position="87"/>
    </location>
</feature>
<dbReference type="EMBL" id="JBHLXE010000027">
    <property type="protein sequence ID" value="MFC0179090.1"/>
    <property type="molecule type" value="Genomic_DNA"/>
</dbReference>
<proteinExistence type="predicted"/>
<accession>A0ABV6C7Z3</accession>
<comment type="caution">
    <text evidence="2">The sequence shown here is derived from an EMBL/GenBank/DDBJ whole genome shotgun (WGS) entry which is preliminary data.</text>
</comment>
<gene>
    <name evidence="2" type="ORF">ACFFIT_03090</name>
</gene>
<reference evidence="2 3" key="1">
    <citation type="submission" date="2024-09" db="EMBL/GenBank/DDBJ databases">
        <authorList>
            <person name="Sun Q."/>
            <person name="Mori K."/>
        </authorList>
    </citation>
    <scope>NUCLEOTIDE SEQUENCE [LARGE SCALE GENOMIC DNA]</scope>
    <source>
        <strain evidence="2 3">CCM 8545</strain>
    </source>
</reference>
<sequence>MVDLFKRYNFAEEKLKAMMMKTFVRKSEVNDKQFNLFSEEEFSELASFIESTHSCDSTEAPSDASEGATEKAESSTPPKKSSGRKSLIPIYQGKNVLLI</sequence>
<dbReference type="RefSeq" id="WP_385876183.1">
    <property type="nucleotide sequence ID" value="NZ_JBHLXE010000027.1"/>
</dbReference>
<dbReference type="Proteomes" id="UP001589758">
    <property type="component" value="Unassembled WGS sequence"/>
</dbReference>
<organism evidence="2 3">
    <name type="scientific">Thorsellia kenyensis</name>
    <dbReference type="NCBI Taxonomy" id="1549888"/>
    <lineage>
        <taxon>Bacteria</taxon>
        <taxon>Pseudomonadati</taxon>
        <taxon>Pseudomonadota</taxon>
        <taxon>Gammaproteobacteria</taxon>
        <taxon>Enterobacterales</taxon>
        <taxon>Thorselliaceae</taxon>
        <taxon>Thorsellia</taxon>
    </lineage>
</organism>
<evidence type="ECO:0000313" key="2">
    <source>
        <dbReference type="EMBL" id="MFC0179090.1"/>
    </source>
</evidence>